<feature type="non-terminal residue" evidence="1">
    <location>
        <position position="1"/>
    </location>
</feature>
<reference evidence="1 2" key="1">
    <citation type="submission" date="2021-03" db="EMBL/GenBank/DDBJ databases">
        <title>Caproiciproducens sp. nov. isolated from feces of cow.</title>
        <authorList>
            <person name="Choi J.-Y."/>
        </authorList>
    </citation>
    <scope>NUCLEOTIDE SEQUENCE [LARGE SCALE GENOMIC DNA]</scope>
    <source>
        <strain evidence="1 2">AGMB10547</strain>
    </source>
</reference>
<accession>A0ABS7DRL5</accession>
<sequence>CNKKGTRFSTGFQMLVEVTGFGCWHTVPAFRESLRYLRGRGEFCVSPNLHRLVLTQSPLAAIKKEPGSIPDSKCWSR</sequence>
<dbReference type="RefSeq" id="WP_219966335.1">
    <property type="nucleotide sequence ID" value="NZ_JAGFNZ010000006.1"/>
</dbReference>
<evidence type="ECO:0000313" key="2">
    <source>
        <dbReference type="Proteomes" id="UP000719942"/>
    </source>
</evidence>
<gene>
    <name evidence="1" type="ORF">J5W02_14050</name>
</gene>
<organism evidence="1 2">
    <name type="scientific">Caproiciproducens faecalis</name>
    <dbReference type="NCBI Taxonomy" id="2820301"/>
    <lineage>
        <taxon>Bacteria</taxon>
        <taxon>Bacillati</taxon>
        <taxon>Bacillota</taxon>
        <taxon>Clostridia</taxon>
        <taxon>Eubacteriales</taxon>
        <taxon>Acutalibacteraceae</taxon>
        <taxon>Caproiciproducens</taxon>
    </lineage>
</organism>
<evidence type="ECO:0000313" key="1">
    <source>
        <dbReference type="EMBL" id="MBW7573933.1"/>
    </source>
</evidence>
<dbReference type="EMBL" id="JAGFNZ010000006">
    <property type="protein sequence ID" value="MBW7573933.1"/>
    <property type="molecule type" value="Genomic_DNA"/>
</dbReference>
<keyword evidence="2" id="KW-1185">Reference proteome</keyword>
<dbReference type="Proteomes" id="UP000719942">
    <property type="component" value="Unassembled WGS sequence"/>
</dbReference>
<comment type="caution">
    <text evidence="1">The sequence shown here is derived from an EMBL/GenBank/DDBJ whole genome shotgun (WGS) entry which is preliminary data.</text>
</comment>
<proteinExistence type="predicted"/>
<protein>
    <submittedName>
        <fullName evidence="1">Uncharacterized protein</fullName>
    </submittedName>
</protein>
<name>A0ABS7DRL5_9FIRM</name>